<dbReference type="RefSeq" id="WP_321390631.1">
    <property type="nucleotide sequence ID" value="NZ_CP139487.1"/>
</dbReference>
<dbReference type="InterPro" id="IPR018114">
    <property type="entry name" value="TRYPSIN_HIS"/>
</dbReference>
<dbReference type="EMBL" id="CP139487">
    <property type="protein sequence ID" value="WPU63611.1"/>
    <property type="molecule type" value="Genomic_DNA"/>
</dbReference>
<dbReference type="GO" id="GO:0006508">
    <property type="term" value="P:proteolysis"/>
    <property type="evidence" value="ECO:0007669"/>
    <property type="project" value="UniProtKB-KW"/>
</dbReference>
<dbReference type="Gene3D" id="2.40.10.10">
    <property type="entry name" value="Trypsin-like serine proteases"/>
    <property type="match status" value="2"/>
</dbReference>
<keyword evidence="2 5" id="KW-0732">Signal</keyword>
<feature type="signal peptide" evidence="5">
    <location>
        <begin position="1"/>
        <end position="21"/>
    </location>
</feature>
<name>A0AAX4HK60_9BACT</name>
<dbReference type="PANTHER" id="PTHR15462">
    <property type="entry name" value="SERINE PROTEASE"/>
    <property type="match status" value="1"/>
</dbReference>
<dbReference type="Pfam" id="PF13365">
    <property type="entry name" value="Trypsin_2"/>
    <property type="match status" value="1"/>
</dbReference>
<keyword evidence="4" id="KW-0720">Serine protease</keyword>
<evidence type="ECO:0000313" key="7">
    <source>
        <dbReference type="Proteomes" id="UP001324634"/>
    </source>
</evidence>
<dbReference type="SUPFAM" id="SSF50494">
    <property type="entry name" value="Trypsin-like serine proteases"/>
    <property type="match status" value="1"/>
</dbReference>
<dbReference type="InterPro" id="IPR009003">
    <property type="entry name" value="Peptidase_S1_PA"/>
</dbReference>
<accession>A0AAX4HK60</accession>
<evidence type="ECO:0000256" key="2">
    <source>
        <dbReference type="ARBA" id="ARBA00022729"/>
    </source>
</evidence>
<dbReference type="InterPro" id="IPR043504">
    <property type="entry name" value="Peptidase_S1_PA_chymotrypsin"/>
</dbReference>
<dbReference type="PANTHER" id="PTHR15462:SF8">
    <property type="entry name" value="SERINE PROTEASE"/>
    <property type="match status" value="1"/>
</dbReference>
<evidence type="ECO:0000313" key="6">
    <source>
        <dbReference type="EMBL" id="WPU63611.1"/>
    </source>
</evidence>
<dbReference type="InterPro" id="IPR000126">
    <property type="entry name" value="V8_ser_AS"/>
</dbReference>
<dbReference type="Proteomes" id="UP001324634">
    <property type="component" value="Chromosome"/>
</dbReference>
<dbReference type="KEGG" id="psti:SOO65_13020"/>
<keyword evidence="3" id="KW-0378">Hydrolase</keyword>
<evidence type="ECO:0000256" key="3">
    <source>
        <dbReference type="ARBA" id="ARBA00022801"/>
    </source>
</evidence>
<keyword evidence="1 6" id="KW-0645">Protease</keyword>
<evidence type="ECO:0000256" key="5">
    <source>
        <dbReference type="SAM" id="SignalP"/>
    </source>
</evidence>
<sequence>MKLINSILVLSTIAISAQALASNKQMDVIYGEDNRMDVFESRDSAMVELSRSTAAMIAGANLKKAANGEIAIQAETLESRGVCKSERFSQQITAANCSGFLVSENVLVTAGHCIKDNNDCASWKWVFDYKVDSAEQGTVNVAASNIYSCKRIISRTLDQVSKDDYAVIELDRKVANRRPLTFRRSGKIASGTAVTVIGHPTGLPTKIADGANVRSLNTKYFVANLDTYGGNSGSAVFNSRTGEVEGILVRGENDYVYSSAQGCQVSNKCPSTGCRGEDVTYITNIEALRTIR</sequence>
<gene>
    <name evidence="6" type="ORF">SOO65_13020</name>
</gene>
<proteinExistence type="predicted"/>
<dbReference type="GO" id="GO:0004252">
    <property type="term" value="F:serine-type endopeptidase activity"/>
    <property type="evidence" value="ECO:0007669"/>
    <property type="project" value="InterPro"/>
</dbReference>
<dbReference type="PROSITE" id="PS00673">
    <property type="entry name" value="V8_SER"/>
    <property type="match status" value="1"/>
</dbReference>
<dbReference type="InterPro" id="IPR050966">
    <property type="entry name" value="Glutamyl_endopeptidase"/>
</dbReference>
<keyword evidence="7" id="KW-1185">Reference proteome</keyword>
<reference evidence="6 7" key="1">
    <citation type="submission" date="2023-11" db="EMBL/GenBank/DDBJ databases">
        <title>Peredibacter starrii A3.12.</title>
        <authorList>
            <person name="Mitchell R.J."/>
        </authorList>
    </citation>
    <scope>NUCLEOTIDE SEQUENCE [LARGE SCALE GENOMIC DNA]</scope>
    <source>
        <strain evidence="6 7">A3.12</strain>
    </source>
</reference>
<evidence type="ECO:0000256" key="1">
    <source>
        <dbReference type="ARBA" id="ARBA00022670"/>
    </source>
</evidence>
<feature type="chain" id="PRO_5043500624" evidence="5">
    <location>
        <begin position="22"/>
        <end position="292"/>
    </location>
</feature>
<protein>
    <submittedName>
        <fullName evidence="6">Serine protease</fullName>
    </submittedName>
</protein>
<organism evidence="6 7">
    <name type="scientific">Peredibacter starrii</name>
    <dbReference type="NCBI Taxonomy" id="28202"/>
    <lineage>
        <taxon>Bacteria</taxon>
        <taxon>Pseudomonadati</taxon>
        <taxon>Bdellovibrionota</taxon>
        <taxon>Bacteriovoracia</taxon>
        <taxon>Bacteriovoracales</taxon>
        <taxon>Bacteriovoracaceae</taxon>
        <taxon>Peredibacter</taxon>
    </lineage>
</organism>
<dbReference type="PROSITE" id="PS00134">
    <property type="entry name" value="TRYPSIN_HIS"/>
    <property type="match status" value="1"/>
</dbReference>
<evidence type="ECO:0000256" key="4">
    <source>
        <dbReference type="ARBA" id="ARBA00022825"/>
    </source>
</evidence>
<dbReference type="AlphaFoldDB" id="A0AAX4HK60"/>